<organism evidence="1 2">
    <name type="scientific">Teladorsagia circumcincta</name>
    <name type="common">Brown stomach worm</name>
    <name type="synonym">Ostertagia circumcincta</name>
    <dbReference type="NCBI Taxonomy" id="45464"/>
    <lineage>
        <taxon>Eukaryota</taxon>
        <taxon>Metazoa</taxon>
        <taxon>Ecdysozoa</taxon>
        <taxon>Nematoda</taxon>
        <taxon>Chromadorea</taxon>
        <taxon>Rhabditida</taxon>
        <taxon>Rhabditina</taxon>
        <taxon>Rhabditomorpha</taxon>
        <taxon>Strongyloidea</taxon>
        <taxon>Trichostrongylidae</taxon>
        <taxon>Teladorsagia</taxon>
    </lineage>
</organism>
<dbReference type="EMBL" id="KZ345085">
    <property type="protein sequence ID" value="PIO76024.1"/>
    <property type="molecule type" value="Genomic_DNA"/>
</dbReference>
<dbReference type="OrthoDB" id="5920525at2759"/>
<gene>
    <name evidence="1" type="ORF">TELCIR_01915</name>
</gene>
<evidence type="ECO:0000313" key="2">
    <source>
        <dbReference type="Proteomes" id="UP000230423"/>
    </source>
</evidence>
<sequence>MRPTATKFLRLKDCREPQAPENLLTLNSLRIPFGLICSAFILAATIHLHLTKTATPLVREVLTSCYVDNIFLPAETKKQAEEKYSQTKKGNGTALKIKVEVRMTNEEKGQEAL</sequence>
<evidence type="ECO:0008006" key="3">
    <source>
        <dbReference type="Google" id="ProtNLM"/>
    </source>
</evidence>
<protein>
    <recommendedName>
        <fullName evidence="3">Reverse transcriptase domain-containing protein</fullName>
    </recommendedName>
</protein>
<keyword evidence="2" id="KW-1185">Reference proteome</keyword>
<proteinExistence type="predicted"/>
<reference evidence="1 2" key="1">
    <citation type="submission" date="2015-09" db="EMBL/GenBank/DDBJ databases">
        <title>Draft genome of the parasitic nematode Teladorsagia circumcincta isolate WARC Sus (inbred).</title>
        <authorList>
            <person name="Mitreva M."/>
        </authorList>
    </citation>
    <scope>NUCLEOTIDE SEQUENCE [LARGE SCALE GENOMIC DNA]</scope>
    <source>
        <strain evidence="1 2">S</strain>
    </source>
</reference>
<accession>A0A2G9V0J9</accession>
<evidence type="ECO:0000313" key="1">
    <source>
        <dbReference type="EMBL" id="PIO76024.1"/>
    </source>
</evidence>
<name>A0A2G9V0J9_TELCI</name>
<dbReference type="AlphaFoldDB" id="A0A2G9V0J9"/>
<dbReference type="Proteomes" id="UP000230423">
    <property type="component" value="Unassembled WGS sequence"/>
</dbReference>